<feature type="region of interest" description="Disordered" evidence="1">
    <location>
        <begin position="26"/>
        <end position="59"/>
    </location>
</feature>
<feature type="compositionally biased region" description="Low complexity" evidence="1">
    <location>
        <begin position="35"/>
        <end position="55"/>
    </location>
</feature>
<dbReference type="AlphaFoldDB" id="A0A4Z1P9K0"/>
<dbReference type="OrthoDB" id="3938360at2759"/>
<evidence type="ECO:0000256" key="2">
    <source>
        <dbReference type="SAM" id="SignalP"/>
    </source>
</evidence>
<reference evidence="3 4" key="1">
    <citation type="submission" date="2019-04" db="EMBL/GenBank/DDBJ databases">
        <title>High contiguity whole genome sequence and gene annotation resource for two Venturia nashicola isolates.</title>
        <authorList>
            <person name="Prokchorchik M."/>
            <person name="Won K."/>
            <person name="Lee Y."/>
            <person name="Choi E.D."/>
            <person name="Segonzac C."/>
            <person name="Sohn K.H."/>
        </authorList>
    </citation>
    <scope>NUCLEOTIDE SEQUENCE [LARGE SCALE GENOMIC DNA]</scope>
    <source>
        <strain evidence="3 4">PRI2</strain>
    </source>
</reference>
<name>A0A4Z1P9K0_9PEZI</name>
<keyword evidence="2" id="KW-0732">Signal</keyword>
<organism evidence="3 4">
    <name type="scientific">Venturia nashicola</name>
    <dbReference type="NCBI Taxonomy" id="86259"/>
    <lineage>
        <taxon>Eukaryota</taxon>
        <taxon>Fungi</taxon>
        <taxon>Dikarya</taxon>
        <taxon>Ascomycota</taxon>
        <taxon>Pezizomycotina</taxon>
        <taxon>Dothideomycetes</taxon>
        <taxon>Pleosporomycetidae</taxon>
        <taxon>Venturiales</taxon>
        <taxon>Venturiaceae</taxon>
        <taxon>Venturia</taxon>
    </lineage>
</organism>
<comment type="caution">
    <text evidence="3">The sequence shown here is derived from an EMBL/GenBank/DDBJ whole genome shotgun (WGS) entry which is preliminary data.</text>
</comment>
<evidence type="ECO:0000313" key="4">
    <source>
        <dbReference type="Proteomes" id="UP000298493"/>
    </source>
</evidence>
<keyword evidence="4" id="KW-1185">Reference proteome</keyword>
<feature type="signal peptide" evidence="2">
    <location>
        <begin position="1"/>
        <end position="16"/>
    </location>
</feature>
<accession>A0A4Z1P9K0</accession>
<evidence type="ECO:0000313" key="3">
    <source>
        <dbReference type="EMBL" id="TID21376.1"/>
    </source>
</evidence>
<evidence type="ECO:0000256" key="1">
    <source>
        <dbReference type="SAM" id="MobiDB-lite"/>
    </source>
</evidence>
<protein>
    <submittedName>
        <fullName evidence="3">Putative ATP-citrate synthase subunit 1</fullName>
    </submittedName>
</protein>
<feature type="chain" id="PRO_5021497821" evidence="2">
    <location>
        <begin position="17"/>
        <end position="134"/>
    </location>
</feature>
<dbReference type="EMBL" id="SNSC02000009">
    <property type="protein sequence ID" value="TID21376.1"/>
    <property type="molecule type" value="Genomic_DNA"/>
</dbReference>
<sequence>MKSIAAIFSLFSLVCAAPLAQPQHQHGQAASTSKASMPADMAMPAAPPSSASGSSTVTPGKAQCEFSMFEKANLTHNHDVNTGKIKGGSTIVPYAPALMGSGCSPAWAVGGRPDDNTPTKTPADLKLSVWGGIA</sequence>
<proteinExistence type="predicted"/>
<gene>
    <name evidence="3" type="ORF">E6O75_ATG04771</name>
</gene>
<dbReference type="Proteomes" id="UP000298493">
    <property type="component" value="Unassembled WGS sequence"/>
</dbReference>